<evidence type="ECO:0000313" key="1">
    <source>
        <dbReference type="EMBL" id="SUP61256.1"/>
    </source>
</evidence>
<sequence>MFANFGLLNSQNDPLILQIPTDSDANFSILFLSKFILARQRAMIFPISCGC</sequence>
<protein>
    <submittedName>
        <fullName evidence="1">Uncharacterized protein</fullName>
    </submittedName>
</protein>
<dbReference type="AlphaFoldDB" id="A0A380P7U0"/>
<organism evidence="1 2">
    <name type="scientific">Weissella viridescens</name>
    <name type="common">Lactobacillus viridescens</name>
    <dbReference type="NCBI Taxonomy" id="1629"/>
    <lineage>
        <taxon>Bacteria</taxon>
        <taxon>Bacillati</taxon>
        <taxon>Bacillota</taxon>
        <taxon>Bacilli</taxon>
        <taxon>Lactobacillales</taxon>
        <taxon>Lactobacillaceae</taxon>
        <taxon>Weissella</taxon>
    </lineage>
</organism>
<reference evidence="1 2" key="1">
    <citation type="submission" date="2018-06" db="EMBL/GenBank/DDBJ databases">
        <authorList>
            <consortium name="Pathogen Informatics"/>
            <person name="Doyle S."/>
        </authorList>
    </citation>
    <scope>NUCLEOTIDE SEQUENCE [LARGE SCALE GENOMIC DNA]</scope>
    <source>
        <strain evidence="1 2">NCTC13645</strain>
    </source>
</reference>
<dbReference type="Proteomes" id="UP000254621">
    <property type="component" value="Unassembled WGS sequence"/>
</dbReference>
<name>A0A380P7U0_WEIVI</name>
<proteinExistence type="predicted"/>
<gene>
    <name evidence="1" type="ORF">NCTC13645_02391</name>
</gene>
<accession>A0A380P7U0</accession>
<evidence type="ECO:0000313" key="2">
    <source>
        <dbReference type="Proteomes" id="UP000254621"/>
    </source>
</evidence>
<dbReference type="EMBL" id="UHIV01000006">
    <property type="protein sequence ID" value="SUP61256.1"/>
    <property type="molecule type" value="Genomic_DNA"/>
</dbReference>